<dbReference type="EMBL" id="BGZK01002935">
    <property type="protein sequence ID" value="GBP97456.1"/>
    <property type="molecule type" value="Genomic_DNA"/>
</dbReference>
<name>A0A4C2A9V1_EUMVA</name>
<dbReference type="Proteomes" id="UP000299102">
    <property type="component" value="Unassembled WGS sequence"/>
</dbReference>
<protein>
    <recommendedName>
        <fullName evidence="3">Histone-lysine N-methyltransferase SETMAR</fullName>
    </recommendedName>
</protein>
<dbReference type="Gene3D" id="3.30.420.10">
    <property type="entry name" value="Ribonuclease H-like superfamily/Ribonuclease H"/>
    <property type="match status" value="1"/>
</dbReference>
<dbReference type="AlphaFoldDB" id="A0A4C2A9V1"/>
<gene>
    <name evidence="1" type="ORF">EVAR_101208_1</name>
</gene>
<reference evidence="1 2" key="1">
    <citation type="journal article" date="2019" name="Commun. Biol.">
        <title>The bagworm genome reveals a unique fibroin gene that provides high tensile strength.</title>
        <authorList>
            <person name="Kono N."/>
            <person name="Nakamura H."/>
            <person name="Ohtoshi R."/>
            <person name="Tomita M."/>
            <person name="Numata K."/>
            <person name="Arakawa K."/>
        </authorList>
    </citation>
    <scope>NUCLEOTIDE SEQUENCE [LARGE SCALE GENOMIC DNA]</scope>
</reference>
<proteinExistence type="predicted"/>
<dbReference type="GO" id="GO:0003676">
    <property type="term" value="F:nucleic acid binding"/>
    <property type="evidence" value="ECO:0007669"/>
    <property type="project" value="InterPro"/>
</dbReference>
<evidence type="ECO:0008006" key="3">
    <source>
        <dbReference type="Google" id="ProtNLM"/>
    </source>
</evidence>
<keyword evidence="2" id="KW-1185">Reference proteome</keyword>
<evidence type="ECO:0000313" key="2">
    <source>
        <dbReference type="Proteomes" id="UP000299102"/>
    </source>
</evidence>
<organism evidence="1 2">
    <name type="scientific">Eumeta variegata</name>
    <name type="common">Bagworm moth</name>
    <name type="synonym">Eumeta japonica</name>
    <dbReference type="NCBI Taxonomy" id="151549"/>
    <lineage>
        <taxon>Eukaryota</taxon>
        <taxon>Metazoa</taxon>
        <taxon>Ecdysozoa</taxon>
        <taxon>Arthropoda</taxon>
        <taxon>Hexapoda</taxon>
        <taxon>Insecta</taxon>
        <taxon>Pterygota</taxon>
        <taxon>Neoptera</taxon>
        <taxon>Endopterygota</taxon>
        <taxon>Lepidoptera</taxon>
        <taxon>Glossata</taxon>
        <taxon>Ditrysia</taxon>
        <taxon>Tineoidea</taxon>
        <taxon>Psychidae</taxon>
        <taxon>Oiketicinae</taxon>
        <taxon>Eumeta</taxon>
    </lineage>
</organism>
<accession>A0A4C2A9V1</accession>
<comment type="caution">
    <text evidence="1">The sequence shown here is derived from an EMBL/GenBank/DDBJ whole genome shotgun (WGS) entry which is preliminary data.</text>
</comment>
<dbReference type="InterPro" id="IPR036397">
    <property type="entry name" value="RNaseH_sf"/>
</dbReference>
<sequence length="277" mass="31022">MFCEERNLGKFSSLERPTVDVMLSNHKMIGSSFDKVSLKSRPPSEGARCGRGTNSRYNINARRASEQIKILFCMHPAGGRAGFNHSDAYQHGGQFGASRAFVRGQLRRRPRLMGVGPRASAWDRRYRVSWDLKVQGLGLTRDEPDTLRVNLPPYPKVARWCAGVKRRRTTNEDDPRPGRPTTAVAADMLKEVERNCSSRSSGSAVEEQIRGSACCMSTHVAGKRLAVVAIRDAGFEMLEISPYSPELVPHDFYAFPKLKWHLKGQRFEEDEAVVAAE</sequence>
<evidence type="ECO:0000313" key="1">
    <source>
        <dbReference type="EMBL" id="GBP97456.1"/>
    </source>
</evidence>